<gene>
    <name evidence="1" type="ORF">A3B50_01445</name>
</gene>
<evidence type="ECO:0000313" key="2">
    <source>
        <dbReference type="Proteomes" id="UP000178558"/>
    </source>
</evidence>
<reference evidence="1 2" key="1">
    <citation type="journal article" date="2016" name="Nat. Commun.">
        <title>Thousands of microbial genomes shed light on interconnected biogeochemical processes in an aquifer system.</title>
        <authorList>
            <person name="Anantharaman K."/>
            <person name="Brown C.T."/>
            <person name="Hug L.A."/>
            <person name="Sharon I."/>
            <person name="Castelle C.J."/>
            <person name="Probst A.J."/>
            <person name="Thomas B.C."/>
            <person name="Singh A."/>
            <person name="Wilkins M.J."/>
            <person name="Karaoz U."/>
            <person name="Brodie E.L."/>
            <person name="Williams K.H."/>
            <person name="Hubbard S.S."/>
            <person name="Banfield J.F."/>
        </authorList>
    </citation>
    <scope>NUCLEOTIDE SEQUENCE [LARGE SCALE GENOMIC DNA]</scope>
</reference>
<comment type="caution">
    <text evidence="1">The sequence shown here is derived from an EMBL/GenBank/DDBJ whole genome shotgun (WGS) entry which is preliminary data.</text>
</comment>
<dbReference type="EMBL" id="MGAQ01000010">
    <property type="protein sequence ID" value="OGK50922.1"/>
    <property type="molecule type" value="Genomic_DNA"/>
</dbReference>
<dbReference type="AlphaFoldDB" id="A0A1F7J5P7"/>
<organism evidence="1 2">
    <name type="scientific">Candidatus Roizmanbacteria bacterium RIFCSPLOWO2_01_FULL_40_42</name>
    <dbReference type="NCBI Taxonomy" id="1802066"/>
    <lineage>
        <taxon>Bacteria</taxon>
        <taxon>Candidatus Roizmaniibacteriota</taxon>
    </lineage>
</organism>
<accession>A0A1F7J5P7</accession>
<dbReference type="Proteomes" id="UP000178558">
    <property type="component" value="Unassembled WGS sequence"/>
</dbReference>
<evidence type="ECO:0000313" key="1">
    <source>
        <dbReference type="EMBL" id="OGK50922.1"/>
    </source>
</evidence>
<protein>
    <submittedName>
        <fullName evidence="1">Uncharacterized protein</fullName>
    </submittedName>
</protein>
<proteinExistence type="predicted"/>
<name>A0A1F7J5P7_9BACT</name>
<sequence>MSERGSYKPGVYTKVESFVGRQSLVAHLTDQQIVPIKITRLSPASQAVHEEIANALKEGQVLTKRDLLEMYERCGVPLSSISRLRFEVTSGRFLKRMGVSIRFIKDGRDDLLFDATRPESEFRFPEA</sequence>